<dbReference type="OMA" id="TFRSWLW"/>
<keyword evidence="3" id="KW-0949">S-adenosyl-L-methionine</keyword>
<dbReference type="Proteomes" id="UP000077755">
    <property type="component" value="Chromosome 1"/>
</dbReference>
<reference evidence="6" key="2">
    <citation type="submission" date="2022-03" db="EMBL/GenBank/DDBJ databases">
        <title>Draft title - Genomic analysis of global carrot germplasm unveils the trajectory of domestication and the origin of high carotenoid orange carrot.</title>
        <authorList>
            <person name="Iorizzo M."/>
            <person name="Ellison S."/>
            <person name="Senalik D."/>
            <person name="Macko-Podgorni A."/>
            <person name="Grzebelus D."/>
            <person name="Bostan H."/>
            <person name="Rolling W."/>
            <person name="Curaba J."/>
            <person name="Simon P."/>
        </authorList>
    </citation>
    <scope>NUCLEOTIDE SEQUENCE</scope>
    <source>
        <tissue evidence="6">Leaf</tissue>
    </source>
</reference>
<dbReference type="KEGG" id="dcr:108214798"/>
<dbReference type="InterPro" id="IPR036464">
    <property type="entry name" value="Rubisco_LSMT_subst-bd_sf"/>
</dbReference>
<evidence type="ECO:0000313" key="5">
    <source>
        <dbReference type="EMBL" id="KZN10747.1"/>
    </source>
</evidence>
<dbReference type="FunFam" id="3.90.1410.10:FF:000012">
    <property type="entry name" value="Protein SET DOMAIN GROUP 40"/>
    <property type="match status" value="1"/>
</dbReference>
<dbReference type="STRING" id="79200.A0A166I4T1"/>
<dbReference type="InterPro" id="IPR050600">
    <property type="entry name" value="SETD3_SETD6_MTase"/>
</dbReference>
<dbReference type="EMBL" id="CP093343">
    <property type="protein sequence ID" value="WOG84426.1"/>
    <property type="molecule type" value="Genomic_DNA"/>
</dbReference>
<organism evidence="5">
    <name type="scientific">Daucus carota subsp. sativus</name>
    <name type="common">Carrot</name>
    <dbReference type="NCBI Taxonomy" id="79200"/>
    <lineage>
        <taxon>Eukaryota</taxon>
        <taxon>Viridiplantae</taxon>
        <taxon>Streptophyta</taxon>
        <taxon>Embryophyta</taxon>
        <taxon>Tracheophyta</taxon>
        <taxon>Spermatophyta</taxon>
        <taxon>Magnoliopsida</taxon>
        <taxon>eudicotyledons</taxon>
        <taxon>Gunneridae</taxon>
        <taxon>Pentapetalae</taxon>
        <taxon>asterids</taxon>
        <taxon>campanulids</taxon>
        <taxon>Apiales</taxon>
        <taxon>Apiaceae</taxon>
        <taxon>Apioideae</taxon>
        <taxon>Scandiceae</taxon>
        <taxon>Daucinae</taxon>
        <taxon>Daucus</taxon>
        <taxon>Daucus sect. Daucus</taxon>
    </lineage>
</organism>
<evidence type="ECO:0000313" key="7">
    <source>
        <dbReference type="Proteomes" id="UP000077755"/>
    </source>
</evidence>
<dbReference type="SUPFAM" id="SSF81822">
    <property type="entry name" value="RuBisCo LSMT C-terminal, substrate-binding domain"/>
    <property type="match status" value="1"/>
</dbReference>
<dbReference type="EMBL" id="LNRQ01000001">
    <property type="protein sequence ID" value="KZN10747.1"/>
    <property type="molecule type" value="Genomic_DNA"/>
</dbReference>
<evidence type="ECO:0000256" key="3">
    <source>
        <dbReference type="ARBA" id="ARBA00022691"/>
    </source>
</evidence>
<protein>
    <recommendedName>
        <fullName evidence="4">SET domain-containing protein</fullName>
    </recommendedName>
</protein>
<dbReference type="InterPro" id="IPR046341">
    <property type="entry name" value="SET_dom_sf"/>
</dbReference>
<dbReference type="GO" id="GO:0032259">
    <property type="term" value="P:methylation"/>
    <property type="evidence" value="ECO:0007669"/>
    <property type="project" value="UniProtKB-KW"/>
</dbReference>
<sequence>MENEEENEVNDFLGWAAKLGITDFPPNLNNPSVNSCCLGHSLCVSHFPDAGGRGLAAVRDLTKGELILRVPEEALFTTQSVVLKDHTFSVALQQYQSLSSTQILTIALLNEISKGKSSLWFPYLKHLPRSYDILASFNQFETQSLQVDDAMWAAEKAIGKAKSEWKEAISLMNDLKIKNKLQSLRAWLWASGTISSRTLHIPWDEAGCLCPVGDLFNYSAPGEELGECDDLRAQGKASCDMSTSSGHVKDEPVGEHCDNSVRLTDGGYEKDIGSYCFYAKKSYRKGEQVLLSYGTYTNLELLEHYGFILNRNPNDKAFIPLEPEMYNCCSWPQNSLFIHQNGKPSFALLSTVRLWATPPNQRKSIGHLASSGSQISKENELLTMEWIAKKCHFILKNYGTTIKEDNLLLGTIDDMCVSKLNTEFEKMPSMIKCEIQGFLDVVGVPVGEIGGNVDLYRRSKNSVDRWKLAVEWRVRYKKILVDCISYCIGRIDEVSS</sequence>
<dbReference type="Gene3D" id="3.90.1420.10">
    <property type="entry name" value="Rubisco LSMT, substrate-binding domain"/>
    <property type="match status" value="1"/>
</dbReference>
<dbReference type="GO" id="GO:0016279">
    <property type="term" value="F:protein-lysine N-methyltransferase activity"/>
    <property type="evidence" value="ECO:0007669"/>
    <property type="project" value="TreeGrafter"/>
</dbReference>
<dbReference type="Pfam" id="PF00856">
    <property type="entry name" value="SET"/>
    <property type="match status" value="1"/>
</dbReference>
<evidence type="ECO:0000256" key="2">
    <source>
        <dbReference type="ARBA" id="ARBA00022679"/>
    </source>
</evidence>
<evidence type="ECO:0000256" key="1">
    <source>
        <dbReference type="ARBA" id="ARBA00022603"/>
    </source>
</evidence>
<feature type="domain" description="SET" evidence="4">
    <location>
        <begin position="40"/>
        <end position="294"/>
    </location>
</feature>
<dbReference type="PANTHER" id="PTHR13271:SF91">
    <property type="entry name" value="PROTEIN SET DOMAIN GROUP 40"/>
    <property type="match status" value="1"/>
</dbReference>
<dbReference type="PANTHER" id="PTHR13271">
    <property type="entry name" value="UNCHARACTERIZED PUTATIVE METHYLTRANSFERASE"/>
    <property type="match status" value="1"/>
</dbReference>
<dbReference type="PROSITE" id="PS50280">
    <property type="entry name" value="SET"/>
    <property type="match status" value="1"/>
</dbReference>
<keyword evidence="2" id="KW-0808">Transferase</keyword>
<keyword evidence="7" id="KW-1185">Reference proteome</keyword>
<dbReference type="SUPFAM" id="SSF82199">
    <property type="entry name" value="SET domain"/>
    <property type="match status" value="1"/>
</dbReference>
<evidence type="ECO:0000259" key="4">
    <source>
        <dbReference type="PROSITE" id="PS50280"/>
    </source>
</evidence>
<proteinExistence type="predicted"/>
<gene>
    <name evidence="5" type="ORF">DCAR_003403</name>
    <name evidence="6" type="ORF">DCAR_0103609</name>
</gene>
<dbReference type="Gene3D" id="3.90.1410.10">
    <property type="entry name" value="set domain protein methyltransferase, domain 1"/>
    <property type="match status" value="1"/>
</dbReference>
<name>A0A166I4T1_DAUCS</name>
<dbReference type="Gramene" id="KZN10747">
    <property type="protein sequence ID" value="KZN10747"/>
    <property type="gene ID" value="DCAR_003403"/>
</dbReference>
<dbReference type="InterPro" id="IPR001214">
    <property type="entry name" value="SET_dom"/>
</dbReference>
<dbReference type="InterPro" id="IPR015353">
    <property type="entry name" value="Rubisco_LSMT_subst-bd"/>
</dbReference>
<reference evidence="5" key="1">
    <citation type="journal article" date="2016" name="Nat. Genet.">
        <title>A high-quality carrot genome assembly provides new insights into carotenoid accumulation and asterid genome evolution.</title>
        <authorList>
            <person name="Iorizzo M."/>
            <person name="Ellison S."/>
            <person name="Senalik D."/>
            <person name="Zeng P."/>
            <person name="Satapoomin P."/>
            <person name="Huang J."/>
            <person name="Bowman M."/>
            <person name="Iovene M."/>
            <person name="Sanseverino W."/>
            <person name="Cavagnaro P."/>
            <person name="Yildiz M."/>
            <person name="Macko-Podgorni A."/>
            <person name="Moranska E."/>
            <person name="Grzebelus E."/>
            <person name="Grzebelus D."/>
            <person name="Ashrafi H."/>
            <person name="Zheng Z."/>
            <person name="Cheng S."/>
            <person name="Spooner D."/>
            <person name="Van Deynze A."/>
            <person name="Simon P."/>
        </authorList>
    </citation>
    <scope>NUCLEOTIDE SEQUENCE [LARGE SCALE GENOMIC DNA]</scope>
    <source>
        <tissue evidence="5">Leaf</tissue>
    </source>
</reference>
<evidence type="ECO:0000313" key="6">
    <source>
        <dbReference type="EMBL" id="WOG84426.1"/>
    </source>
</evidence>
<accession>A0A166I4T1</accession>
<keyword evidence="1" id="KW-0489">Methyltransferase</keyword>
<dbReference type="AlphaFoldDB" id="A0A166I4T1"/>
<dbReference type="Pfam" id="PF09273">
    <property type="entry name" value="Rubis-subs-bind"/>
    <property type="match status" value="1"/>
</dbReference>
<dbReference type="CDD" id="cd10527">
    <property type="entry name" value="SET_LSMT"/>
    <property type="match status" value="1"/>
</dbReference>
<dbReference type="OrthoDB" id="441812at2759"/>